<dbReference type="EMBL" id="SRYW01000003">
    <property type="protein sequence ID" value="TGY35979.1"/>
    <property type="molecule type" value="Genomic_DNA"/>
</dbReference>
<keyword evidence="1" id="KW-1133">Transmembrane helix</keyword>
<dbReference type="OrthoDB" id="5457135at2"/>
<protein>
    <recommendedName>
        <fullName evidence="4">Transmembrane protein</fullName>
    </recommendedName>
</protein>
<feature type="transmembrane region" description="Helical" evidence="1">
    <location>
        <begin position="6"/>
        <end position="33"/>
    </location>
</feature>
<dbReference type="AlphaFoldDB" id="A0A4S2D3G2"/>
<dbReference type="Proteomes" id="UP000306631">
    <property type="component" value="Unassembled WGS sequence"/>
</dbReference>
<gene>
    <name evidence="2" type="ORF">E5352_05050</name>
</gene>
<dbReference type="RefSeq" id="WP_037591666.1">
    <property type="nucleotide sequence ID" value="NZ_SRYW01000003.1"/>
</dbReference>
<proteinExistence type="predicted"/>
<reference evidence="2 3" key="1">
    <citation type="submission" date="2019-04" db="EMBL/GenBank/DDBJ databases">
        <title>Microbes associate with the intestines of laboratory mice.</title>
        <authorList>
            <person name="Navarre W."/>
            <person name="Wong E."/>
            <person name="Huang K."/>
            <person name="Tropini C."/>
            <person name="Ng K."/>
            <person name="Yu B."/>
        </authorList>
    </citation>
    <scope>NUCLEOTIDE SEQUENCE [LARGE SCALE GENOMIC DNA]</scope>
    <source>
        <strain evidence="2 3">NM62_B4-13</strain>
    </source>
</reference>
<feature type="transmembrane region" description="Helical" evidence="1">
    <location>
        <begin position="116"/>
        <end position="139"/>
    </location>
</feature>
<evidence type="ECO:0000313" key="2">
    <source>
        <dbReference type="EMBL" id="TGY35979.1"/>
    </source>
</evidence>
<sequence>MDDTPWLLLAAAGTALAVLLHIGCIIFGARWYAFFGAGERMVRLSRAGHPFPTAITTAITAVLALWTAYALSAAGWLPVLPGRQEVLVLIIAVLGVRGLAGLLIGRVRPGCNGARFWYTSSAACLTLAGLHLAGSVQVWTRL</sequence>
<accession>A0A4S2D3G2</accession>
<feature type="transmembrane region" description="Helical" evidence="1">
    <location>
        <begin position="86"/>
        <end position="104"/>
    </location>
</feature>
<evidence type="ECO:0000256" key="1">
    <source>
        <dbReference type="SAM" id="Phobius"/>
    </source>
</evidence>
<organism evidence="2 3">
    <name type="scientific">Stenotrophomonas maltophilia</name>
    <name type="common">Pseudomonas maltophilia</name>
    <name type="synonym">Xanthomonas maltophilia</name>
    <dbReference type="NCBI Taxonomy" id="40324"/>
    <lineage>
        <taxon>Bacteria</taxon>
        <taxon>Pseudomonadati</taxon>
        <taxon>Pseudomonadota</taxon>
        <taxon>Gammaproteobacteria</taxon>
        <taxon>Lysobacterales</taxon>
        <taxon>Lysobacteraceae</taxon>
        <taxon>Stenotrophomonas</taxon>
        <taxon>Stenotrophomonas maltophilia group</taxon>
    </lineage>
</organism>
<comment type="caution">
    <text evidence="2">The sequence shown here is derived from an EMBL/GenBank/DDBJ whole genome shotgun (WGS) entry which is preliminary data.</text>
</comment>
<keyword evidence="1" id="KW-0472">Membrane</keyword>
<keyword evidence="1" id="KW-0812">Transmembrane</keyword>
<evidence type="ECO:0008006" key="4">
    <source>
        <dbReference type="Google" id="ProtNLM"/>
    </source>
</evidence>
<evidence type="ECO:0000313" key="3">
    <source>
        <dbReference type="Proteomes" id="UP000306631"/>
    </source>
</evidence>
<feature type="transmembrane region" description="Helical" evidence="1">
    <location>
        <begin position="54"/>
        <end position="74"/>
    </location>
</feature>
<name>A0A4S2D3G2_STEMA</name>